<reference evidence="4 5" key="1">
    <citation type="submission" date="2018-05" db="EMBL/GenBank/DDBJ databases">
        <title>Genomic Encyclopedia of Type Strains, Phase IV (KMG-IV): sequencing the most valuable type-strain genomes for metagenomic binning, comparative biology and taxonomic classification.</title>
        <authorList>
            <person name="Goeker M."/>
        </authorList>
    </citation>
    <scope>NUCLEOTIDE SEQUENCE [LARGE SCALE GENOMIC DNA]</scope>
    <source>
        <strain evidence="4 5">DSM 29661</strain>
    </source>
</reference>
<evidence type="ECO:0000256" key="1">
    <source>
        <dbReference type="ARBA" id="ARBA00010285"/>
    </source>
</evidence>
<evidence type="ECO:0000313" key="4">
    <source>
        <dbReference type="EMBL" id="PXX80866.1"/>
    </source>
</evidence>
<dbReference type="SUPFAM" id="SSF53146">
    <property type="entry name" value="Nitrogenase accessory factor-like"/>
    <property type="match status" value="1"/>
</dbReference>
<organism evidence="4 5">
    <name type="scientific">Rivihabitans pingtungensis</name>
    <dbReference type="NCBI Taxonomy" id="1054498"/>
    <lineage>
        <taxon>Bacteria</taxon>
        <taxon>Pseudomonadati</taxon>
        <taxon>Pseudomonadota</taxon>
        <taxon>Betaproteobacteria</taxon>
        <taxon>Neisseriales</taxon>
        <taxon>Aquaspirillaceae</taxon>
        <taxon>Rivihabitans</taxon>
    </lineage>
</organism>
<dbReference type="EMBL" id="QJKI01000003">
    <property type="protein sequence ID" value="PXX80866.1"/>
    <property type="molecule type" value="Genomic_DNA"/>
</dbReference>
<dbReference type="PANTHER" id="PTHR33937:SF1">
    <property type="entry name" value="IRON-MOLIBDENUM COFACTOR PROCESSING PROTEIN"/>
    <property type="match status" value="1"/>
</dbReference>
<dbReference type="Gene3D" id="3.30.420.130">
    <property type="entry name" value="Dinitrogenase iron-molybdenum cofactor biosynthesis domain"/>
    <property type="match status" value="1"/>
</dbReference>
<dbReference type="InterPro" id="IPR003731">
    <property type="entry name" value="Di-Nase_FeMo-co_biosynth"/>
</dbReference>
<dbReference type="InterPro" id="IPR036105">
    <property type="entry name" value="DiNase_FeMo-co_biosyn_sf"/>
</dbReference>
<evidence type="ECO:0000259" key="3">
    <source>
        <dbReference type="Pfam" id="PF02579"/>
    </source>
</evidence>
<dbReference type="CDD" id="cd00853">
    <property type="entry name" value="NifX"/>
    <property type="match status" value="1"/>
</dbReference>
<accession>A0A318KYY3</accession>
<dbReference type="Pfam" id="PF02579">
    <property type="entry name" value="Nitro_FeMo-Co"/>
    <property type="match status" value="1"/>
</dbReference>
<evidence type="ECO:0000256" key="2">
    <source>
        <dbReference type="ARBA" id="ARBA00023231"/>
    </source>
</evidence>
<comment type="similarity">
    <text evidence="1">Belongs to the NifX/NifY family.</text>
</comment>
<dbReference type="AlphaFoldDB" id="A0A318KYY3"/>
<dbReference type="InterPro" id="IPR034169">
    <property type="entry name" value="NifX-like"/>
</dbReference>
<proteinExistence type="inferred from homology"/>
<evidence type="ECO:0000313" key="5">
    <source>
        <dbReference type="Proteomes" id="UP000247555"/>
    </source>
</evidence>
<comment type="caution">
    <text evidence="4">The sequence shown here is derived from an EMBL/GenBank/DDBJ whole genome shotgun (WGS) entry which is preliminary data.</text>
</comment>
<protein>
    <submittedName>
        <fullName evidence="4">Nitrogen fixation protein NifX</fullName>
    </submittedName>
</protein>
<dbReference type="RefSeq" id="WP_211309285.1">
    <property type="nucleotide sequence ID" value="NZ_CALCOA010000149.1"/>
</dbReference>
<feature type="domain" description="Dinitrogenase iron-molybdenum cofactor biosynthesis" evidence="3">
    <location>
        <begin position="11"/>
        <end position="101"/>
    </location>
</feature>
<keyword evidence="2" id="KW-0535">Nitrogen fixation</keyword>
<keyword evidence="5" id="KW-1185">Reference proteome</keyword>
<dbReference type="Proteomes" id="UP000247555">
    <property type="component" value="Unassembled WGS sequence"/>
</dbReference>
<dbReference type="InterPro" id="IPR051840">
    <property type="entry name" value="NifX/NifY_domain"/>
</dbReference>
<name>A0A318KYY3_9NEIS</name>
<dbReference type="PANTHER" id="PTHR33937">
    <property type="entry name" value="IRON-MOLYBDENUM PROTEIN-RELATED-RELATED"/>
    <property type="match status" value="1"/>
</dbReference>
<sequence>MLKIAFASNDRTRVNQHFGAAEGFVLYEVSPTRTSMVGVAEFAPEAMDGNENKLGAKVDFLEGCAAVFVMAIGASAIKQLVARGIRPIRITESDKIEDLLYDIAQGMKHGGVAWIDQAMAEHARPARSADRFAAMQEEGWEG</sequence>
<gene>
    <name evidence="4" type="ORF">DFR34_103209</name>
</gene>